<dbReference type="InterPro" id="IPR001296">
    <property type="entry name" value="Glyco_trans_1"/>
</dbReference>
<dbReference type="InterPro" id="IPR028098">
    <property type="entry name" value="Glyco_trans_4-like_N"/>
</dbReference>
<dbReference type="SUPFAM" id="SSF53756">
    <property type="entry name" value="UDP-Glycosyltransferase/glycogen phosphorylase"/>
    <property type="match status" value="1"/>
</dbReference>
<dbReference type="EMBL" id="JAFITO010000020">
    <property type="protein sequence ID" value="MBN4068516.1"/>
    <property type="molecule type" value="Genomic_DNA"/>
</dbReference>
<dbReference type="PANTHER" id="PTHR45947">
    <property type="entry name" value="SULFOQUINOVOSYL TRANSFERASE SQD2"/>
    <property type="match status" value="1"/>
</dbReference>
<feature type="domain" description="Glycosyl transferase family 1" evidence="1">
    <location>
        <begin position="209"/>
        <end position="365"/>
    </location>
</feature>
<dbReference type="Proteomes" id="UP000717534">
    <property type="component" value="Unassembled WGS sequence"/>
</dbReference>
<keyword evidence="4" id="KW-1185">Reference proteome</keyword>
<dbReference type="Pfam" id="PF00534">
    <property type="entry name" value="Glycos_transf_1"/>
    <property type="match status" value="1"/>
</dbReference>
<name>A0ABS3AWX7_9BACT</name>
<comment type="caution">
    <text evidence="3">The sequence shown here is derived from an EMBL/GenBank/DDBJ whole genome shotgun (WGS) entry which is preliminary data.</text>
</comment>
<dbReference type="CDD" id="cd03801">
    <property type="entry name" value="GT4_PimA-like"/>
    <property type="match status" value="1"/>
</dbReference>
<gene>
    <name evidence="3" type="ORF">JYU06_03225</name>
</gene>
<evidence type="ECO:0000313" key="3">
    <source>
        <dbReference type="EMBL" id="MBN4068516.1"/>
    </source>
</evidence>
<sequence>MIISKTNKTNLRILMISPQFHPIIGGYERAAFRLSTALTNQGCTVTVLTERRKKNWKKNDIINKFQVIRLWCIHKPHLHQLTTLFSFAIFLLSKGQRYHFWHVHQYGLIALLTIILGKCFRKPVVLKLTNSGSQGLEVTCTALPFPKFAKTILRHVDMVVALTQETKQEALKFGIPPDRITLIGNGIDGGLFHPANSHTRLWLRKNNDIQAEGIAIWIGRLRKEKNPEGLLNAWLQAFPRMPKGWKLILVGEGPLLPVLQSFIEQHKLHETVMLVGKQNNVEEWLAMADIYVTTSHNEGLSNTMLEALATGLPVIATKVSGVKENIEQTGAGIVVEIGDMNAIGSAFIQLTQNPNLRKKLGYTGRMIFNQKFTLTKVATSYQEMYKTILSDNKQ</sequence>
<protein>
    <submittedName>
        <fullName evidence="3">Glycosyltransferase family 4 protein</fullName>
    </submittedName>
</protein>
<accession>A0ABS3AWX7</accession>
<evidence type="ECO:0000259" key="2">
    <source>
        <dbReference type="Pfam" id="PF13439"/>
    </source>
</evidence>
<dbReference type="Gene3D" id="3.40.50.2000">
    <property type="entry name" value="Glycogen Phosphorylase B"/>
    <property type="match status" value="2"/>
</dbReference>
<evidence type="ECO:0000313" key="4">
    <source>
        <dbReference type="Proteomes" id="UP000717534"/>
    </source>
</evidence>
<feature type="domain" description="Glycosyltransferase subfamily 4-like N-terminal" evidence="2">
    <location>
        <begin position="24"/>
        <end position="188"/>
    </location>
</feature>
<dbReference type="InterPro" id="IPR050194">
    <property type="entry name" value="Glycosyltransferase_grp1"/>
</dbReference>
<organism evidence="3 4">
    <name type="scientific">Desulfotalea psychrophila</name>
    <dbReference type="NCBI Taxonomy" id="84980"/>
    <lineage>
        <taxon>Bacteria</taxon>
        <taxon>Pseudomonadati</taxon>
        <taxon>Thermodesulfobacteriota</taxon>
        <taxon>Desulfobulbia</taxon>
        <taxon>Desulfobulbales</taxon>
        <taxon>Desulfocapsaceae</taxon>
        <taxon>Desulfotalea</taxon>
    </lineage>
</organism>
<proteinExistence type="predicted"/>
<evidence type="ECO:0000259" key="1">
    <source>
        <dbReference type="Pfam" id="PF00534"/>
    </source>
</evidence>
<dbReference type="Pfam" id="PF13439">
    <property type="entry name" value="Glyco_transf_4"/>
    <property type="match status" value="1"/>
</dbReference>
<dbReference type="PANTHER" id="PTHR45947:SF3">
    <property type="entry name" value="SULFOQUINOVOSYL TRANSFERASE SQD2"/>
    <property type="match status" value="1"/>
</dbReference>
<reference evidence="3 4" key="1">
    <citation type="submission" date="2021-02" db="EMBL/GenBank/DDBJ databases">
        <title>Activity-based single-cell genomes from oceanic crustal fluid captures similar information to metagenomic and metatranscriptomic surveys with orders of magnitude less sampling.</title>
        <authorList>
            <person name="D'Angelo T.S."/>
            <person name="Orcutt B.N."/>
        </authorList>
    </citation>
    <scope>NUCLEOTIDE SEQUENCE [LARGE SCALE GENOMIC DNA]</scope>
    <source>
        <strain evidence="3">AH-315-G02</strain>
    </source>
</reference>